<dbReference type="Gene3D" id="3.40.50.300">
    <property type="entry name" value="P-loop containing nucleotide triphosphate hydrolases"/>
    <property type="match status" value="1"/>
</dbReference>
<evidence type="ECO:0000256" key="4">
    <source>
        <dbReference type="ARBA" id="ARBA00023136"/>
    </source>
</evidence>
<dbReference type="RefSeq" id="WP_378053113.1">
    <property type="nucleotide sequence ID" value="NZ_JBHSIS010000002.1"/>
</dbReference>
<dbReference type="Pfam" id="PF00005">
    <property type="entry name" value="ABC_tran"/>
    <property type="match status" value="1"/>
</dbReference>
<gene>
    <name evidence="8" type="ORF">ACFPCV_00160</name>
</gene>
<evidence type="ECO:0000259" key="7">
    <source>
        <dbReference type="PROSITE" id="PS50929"/>
    </source>
</evidence>
<feature type="transmembrane region" description="Helical" evidence="5">
    <location>
        <begin position="260"/>
        <end position="279"/>
    </location>
</feature>
<organism evidence="8 9">
    <name type="scientific">Actinophytocola glycyrrhizae</name>
    <dbReference type="NCBI Taxonomy" id="2044873"/>
    <lineage>
        <taxon>Bacteria</taxon>
        <taxon>Bacillati</taxon>
        <taxon>Actinomycetota</taxon>
        <taxon>Actinomycetes</taxon>
        <taxon>Pseudonocardiales</taxon>
        <taxon>Pseudonocardiaceae</taxon>
    </lineage>
</organism>
<keyword evidence="4 5" id="KW-0472">Membrane</keyword>
<dbReference type="CDD" id="cd07346">
    <property type="entry name" value="ABC_6TM_exporters"/>
    <property type="match status" value="1"/>
</dbReference>
<dbReference type="Proteomes" id="UP001595859">
    <property type="component" value="Unassembled WGS sequence"/>
</dbReference>
<evidence type="ECO:0000256" key="5">
    <source>
        <dbReference type="SAM" id="Phobius"/>
    </source>
</evidence>
<feature type="transmembrane region" description="Helical" evidence="5">
    <location>
        <begin position="173"/>
        <end position="193"/>
    </location>
</feature>
<comment type="subcellular location">
    <subcellularLocation>
        <location evidence="1">Cell membrane</location>
        <topology evidence="1">Multi-pass membrane protein</topology>
    </subcellularLocation>
</comment>
<evidence type="ECO:0000256" key="3">
    <source>
        <dbReference type="ARBA" id="ARBA00022989"/>
    </source>
</evidence>
<feature type="transmembrane region" description="Helical" evidence="5">
    <location>
        <begin position="291"/>
        <end position="317"/>
    </location>
</feature>
<dbReference type="Pfam" id="PF00664">
    <property type="entry name" value="ABC_membrane"/>
    <property type="match status" value="1"/>
</dbReference>
<keyword evidence="9" id="KW-1185">Reference proteome</keyword>
<proteinExistence type="predicted"/>
<evidence type="ECO:0000313" key="8">
    <source>
        <dbReference type="EMBL" id="MFC4851895.1"/>
    </source>
</evidence>
<feature type="transmembrane region" description="Helical" evidence="5">
    <location>
        <begin position="147"/>
        <end position="167"/>
    </location>
</feature>
<feature type="domain" description="ABC transmembrane type-1" evidence="7">
    <location>
        <begin position="39"/>
        <end position="314"/>
    </location>
</feature>
<protein>
    <submittedName>
        <fullName evidence="8">ABC transporter transmembrane domain-containing protein</fullName>
    </submittedName>
</protein>
<feature type="transmembrane region" description="Helical" evidence="5">
    <location>
        <begin position="69"/>
        <end position="89"/>
    </location>
</feature>
<evidence type="ECO:0000256" key="2">
    <source>
        <dbReference type="ARBA" id="ARBA00022692"/>
    </source>
</evidence>
<name>A0ABV9RRG1_9PSEU</name>
<dbReference type="InterPro" id="IPR011527">
    <property type="entry name" value="ABC1_TM_dom"/>
</dbReference>
<dbReference type="EMBL" id="JBHSIS010000002">
    <property type="protein sequence ID" value="MFC4851895.1"/>
    <property type="molecule type" value="Genomic_DNA"/>
</dbReference>
<dbReference type="InterPro" id="IPR039421">
    <property type="entry name" value="Type_1_exporter"/>
</dbReference>
<dbReference type="PROSITE" id="PS50929">
    <property type="entry name" value="ABC_TM1F"/>
    <property type="match status" value="1"/>
</dbReference>
<evidence type="ECO:0000259" key="6">
    <source>
        <dbReference type="PROSITE" id="PS50893"/>
    </source>
</evidence>
<keyword evidence="3 5" id="KW-1133">Transmembrane helix</keyword>
<comment type="caution">
    <text evidence="8">The sequence shown here is derived from an EMBL/GenBank/DDBJ whole genome shotgun (WGS) entry which is preliminary data.</text>
</comment>
<feature type="transmembrane region" description="Helical" evidence="5">
    <location>
        <begin position="36"/>
        <end position="57"/>
    </location>
</feature>
<dbReference type="PANTHER" id="PTHR43394:SF1">
    <property type="entry name" value="ATP-BINDING CASSETTE SUB-FAMILY B MEMBER 10, MITOCHONDRIAL"/>
    <property type="match status" value="1"/>
</dbReference>
<dbReference type="PROSITE" id="PS50893">
    <property type="entry name" value="ABC_TRANSPORTER_2"/>
    <property type="match status" value="1"/>
</dbReference>
<accession>A0ABV9RRG1</accession>
<dbReference type="SUPFAM" id="SSF52540">
    <property type="entry name" value="P-loop containing nucleoside triphosphate hydrolases"/>
    <property type="match status" value="1"/>
</dbReference>
<sequence>MKKYPVPDPGVPDNRSAARYLLWLCRRQWQSVASGAWWGALWMVSISLMPAVLGQAIGSGIANKDADELLRWTMLALLLTVFIIVAGLCRHRSAMANVYAAEYRTVQVVTRHVVKLGATLPRIVASGEVATIGSADIMSISGGFQNLSVTVGAVGAICVVGVILFSVSVPLGLTVFVGTAVLMAMTAYLTKILHRRQSAYRSTQSQLTAMAVDITAGLRVLRGIGGEWSFSRRYRCKSQSLRRAGEQVARVQSWFDSMQVLAPKVFATVVTWLAATFVIKDELSVGDMITFYGYAAFLTLPLSVLGQAANAMTGAYVSAGRVAGFLRLEPEFPAVPAGPPLAATAATAQLTDGWSNLSVPRTGLLGVVCADAEDATGLAERLARFTDSGSPAIGGVPLAKLPLPWLRKHVVLVRNEDTLFGGPLIRELTPPGRQADRATLDKAIYVSAAVDIVNGLDDGLETVIENGAKNLSTGQQQRLRLARALAAEPATLILVEPTSAVDALTEARIAERLVENRRGRSTVVFTSSALVLDHADRVCMVKDGLVTAVGTHRELLAECPAYWAVVNRGGE</sequence>
<evidence type="ECO:0000256" key="1">
    <source>
        <dbReference type="ARBA" id="ARBA00004651"/>
    </source>
</evidence>
<dbReference type="InterPro" id="IPR036640">
    <property type="entry name" value="ABC1_TM_sf"/>
</dbReference>
<feature type="domain" description="ABC transporter" evidence="6">
    <location>
        <begin position="326"/>
        <end position="568"/>
    </location>
</feature>
<dbReference type="InterPro" id="IPR027417">
    <property type="entry name" value="P-loop_NTPase"/>
</dbReference>
<dbReference type="InterPro" id="IPR003439">
    <property type="entry name" value="ABC_transporter-like_ATP-bd"/>
</dbReference>
<dbReference type="Gene3D" id="1.20.1560.10">
    <property type="entry name" value="ABC transporter type 1, transmembrane domain"/>
    <property type="match status" value="1"/>
</dbReference>
<dbReference type="PANTHER" id="PTHR43394">
    <property type="entry name" value="ATP-DEPENDENT PERMEASE MDL1, MITOCHONDRIAL"/>
    <property type="match status" value="1"/>
</dbReference>
<keyword evidence="2 5" id="KW-0812">Transmembrane</keyword>
<evidence type="ECO:0000313" key="9">
    <source>
        <dbReference type="Proteomes" id="UP001595859"/>
    </source>
</evidence>
<reference evidence="9" key="1">
    <citation type="journal article" date="2019" name="Int. J. Syst. Evol. Microbiol.">
        <title>The Global Catalogue of Microorganisms (GCM) 10K type strain sequencing project: providing services to taxonomists for standard genome sequencing and annotation.</title>
        <authorList>
            <consortium name="The Broad Institute Genomics Platform"/>
            <consortium name="The Broad Institute Genome Sequencing Center for Infectious Disease"/>
            <person name="Wu L."/>
            <person name="Ma J."/>
        </authorList>
    </citation>
    <scope>NUCLEOTIDE SEQUENCE [LARGE SCALE GENOMIC DNA]</scope>
    <source>
        <strain evidence="9">ZS-22-S1</strain>
    </source>
</reference>
<dbReference type="SUPFAM" id="SSF90123">
    <property type="entry name" value="ABC transporter transmembrane region"/>
    <property type="match status" value="1"/>
</dbReference>